<proteinExistence type="predicted"/>
<accession>A0A922MZ58</accession>
<sequence length="530" mass="58002">MCGGCNFPEGWTGGWFQSGIPGLIYINSTTMQGKGECAETDSNDKFLVYDSESGHVCVCVWRRGGGVLELQLGGALHEAPHHACAAPRAAPHVTLLCTYTYILIYTPGATAGCAPRAPRHTSRCAAPPELRAARGGAAPRRTCMPRHAPRHTSRCSVRIHTYSFIHLELQLGGAALPRAAPHVTRRTTHTHLYATGGARHHVTLLCHAAIRIHTYSFIHLELQLGGALHEAPHHACAAPRAAPHVTLLCTYTYILIYTPGATAGRRAARGAAPRMRRATRRATRHATRRATRHAHALYVYIHTHLYTWPATRWAARRCTRRRTTHAPRHAPRHTSRCSVRIHTYSFIHLELQLGGALHEAPHHACAAPRAAPHVTLLCTYTYILIYTPGATAGRRAHEALHTRRRTTHAPRHAPRHTSRCSVRIHTYSFIHLELQLGGALHEAPHHACAAPRAAPHVTLLYSSGTAVQYLSLSGVSRSCDRAVLPGLAGDKAYNLTLNGTCEQSSKYNSLAMRLCPALAVLLIPLALLAR</sequence>
<name>A0A922MZ58_SPOEX</name>
<evidence type="ECO:0000259" key="2">
    <source>
        <dbReference type="Pfam" id="PF23071"/>
    </source>
</evidence>
<feature type="region of interest" description="Disordered" evidence="1">
    <location>
        <begin position="267"/>
        <end position="287"/>
    </location>
</feature>
<feature type="domain" description="DUF7044" evidence="2">
    <location>
        <begin position="4"/>
        <end position="69"/>
    </location>
</feature>
<comment type="caution">
    <text evidence="3">The sequence shown here is derived from an EMBL/GenBank/DDBJ whole genome shotgun (WGS) entry which is preliminary data.</text>
</comment>
<dbReference type="InterPro" id="IPR055472">
    <property type="entry name" value="DUF7044"/>
</dbReference>
<reference evidence="3" key="1">
    <citation type="journal article" date="2021" name="G3 (Bethesda)">
        <title>Genome and transcriptome analysis of the beet armyworm Spodoptera exigua reveals targets for pest control. .</title>
        <authorList>
            <person name="Simon S."/>
            <person name="Breeschoten T."/>
            <person name="Jansen H.J."/>
            <person name="Dirks R.P."/>
            <person name="Schranz M.E."/>
            <person name="Ros V.I.D."/>
        </authorList>
    </citation>
    <scope>NUCLEOTIDE SEQUENCE</scope>
    <source>
        <strain evidence="3">TB_SE_WUR_2020</strain>
    </source>
</reference>
<evidence type="ECO:0000313" key="4">
    <source>
        <dbReference type="Proteomes" id="UP000814243"/>
    </source>
</evidence>
<dbReference type="Proteomes" id="UP000814243">
    <property type="component" value="Unassembled WGS sequence"/>
</dbReference>
<protein>
    <recommendedName>
        <fullName evidence="2">DUF7044 domain-containing protein</fullName>
    </recommendedName>
</protein>
<feature type="compositionally biased region" description="Basic residues" evidence="1">
    <location>
        <begin position="274"/>
        <end position="287"/>
    </location>
</feature>
<dbReference type="EMBL" id="JACEFF010000048">
    <property type="protein sequence ID" value="KAH9645366.1"/>
    <property type="molecule type" value="Genomic_DNA"/>
</dbReference>
<gene>
    <name evidence="3" type="ORF">HF086_011130</name>
</gene>
<dbReference type="Pfam" id="PF23071">
    <property type="entry name" value="DUF7044"/>
    <property type="match status" value="1"/>
</dbReference>
<evidence type="ECO:0000256" key="1">
    <source>
        <dbReference type="SAM" id="MobiDB-lite"/>
    </source>
</evidence>
<evidence type="ECO:0000313" key="3">
    <source>
        <dbReference type="EMBL" id="KAH9645366.1"/>
    </source>
</evidence>
<organism evidence="3 4">
    <name type="scientific">Spodoptera exigua</name>
    <name type="common">Beet armyworm</name>
    <name type="synonym">Noctua fulgens</name>
    <dbReference type="NCBI Taxonomy" id="7107"/>
    <lineage>
        <taxon>Eukaryota</taxon>
        <taxon>Metazoa</taxon>
        <taxon>Ecdysozoa</taxon>
        <taxon>Arthropoda</taxon>
        <taxon>Hexapoda</taxon>
        <taxon>Insecta</taxon>
        <taxon>Pterygota</taxon>
        <taxon>Neoptera</taxon>
        <taxon>Endopterygota</taxon>
        <taxon>Lepidoptera</taxon>
        <taxon>Glossata</taxon>
        <taxon>Ditrysia</taxon>
        <taxon>Noctuoidea</taxon>
        <taxon>Noctuidae</taxon>
        <taxon>Amphipyrinae</taxon>
        <taxon>Spodoptera</taxon>
    </lineage>
</organism>
<dbReference type="AlphaFoldDB" id="A0A922MZ58"/>